<accession>A0A6L5X215</accession>
<evidence type="ECO:0000313" key="2">
    <source>
        <dbReference type="Proteomes" id="UP000481852"/>
    </source>
</evidence>
<protein>
    <recommendedName>
        <fullName evidence="3">Helix-turn-helix domain-containing protein</fullName>
    </recommendedName>
</protein>
<gene>
    <name evidence="1" type="ORF">FYJ35_00025</name>
</gene>
<name>A0A6L5X215_9FIRM</name>
<reference evidence="1 2" key="1">
    <citation type="submission" date="2019-08" db="EMBL/GenBank/DDBJ databases">
        <title>In-depth cultivation of the pig gut microbiome towards novel bacterial diversity and tailored functional studies.</title>
        <authorList>
            <person name="Wylensek D."/>
            <person name="Hitch T.C.A."/>
            <person name="Clavel T."/>
        </authorList>
    </citation>
    <scope>NUCLEOTIDE SEQUENCE [LARGE SCALE GENOMIC DNA]</scope>
    <source>
        <strain evidence="1 2">Oil+RF-744-WCA-WT-11</strain>
    </source>
</reference>
<organism evidence="1 2">
    <name type="scientific">Porcincola intestinalis</name>
    <dbReference type="NCBI Taxonomy" id="2606632"/>
    <lineage>
        <taxon>Bacteria</taxon>
        <taxon>Bacillati</taxon>
        <taxon>Bacillota</taxon>
        <taxon>Clostridia</taxon>
        <taxon>Lachnospirales</taxon>
        <taxon>Lachnospiraceae</taxon>
        <taxon>Porcincola</taxon>
    </lineage>
</organism>
<sequence length="66" mass="7863">MERKWVRVRDIPKEYSVSRSYATKLVSDMRNDSRTTDRDFILDGSIRLVRVEALEDFWRRRGAGEA</sequence>
<dbReference type="RefSeq" id="WP_154521312.1">
    <property type="nucleotide sequence ID" value="NZ_VULZ01000001.1"/>
</dbReference>
<keyword evidence="2" id="KW-1185">Reference proteome</keyword>
<evidence type="ECO:0008006" key="3">
    <source>
        <dbReference type="Google" id="ProtNLM"/>
    </source>
</evidence>
<dbReference type="Proteomes" id="UP000481852">
    <property type="component" value="Unassembled WGS sequence"/>
</dbReference>
<comment type="caution">
    <text evidence="1">The sequence shown here is derived from an EMBL/GenBank/DDBJ whole genome shotgun (WGS) entry which is preliminary data.</text>
</comment>
<evidence type="ECO:0000313" key="1">
    <source>
        <dbReference type="EMBL" id="MSS13453.1"/>
    </source>
</evidence>
<proteinExistence type="predicted"/>
<dbReference type="AlphaFoldDB" id="A0A6L5X215"/>
<dbReference type="EMBL" id="VULZ01000001">
    <property type="protein sequence ID" value="MSS13453.1"/>
    <property type="molecule type" value="Genomic_DNA"/>
</dbReference>